<accession>A0AAW0H0E2</accession>
<keyword evidence="8 13" id="KW-1133">Transmembrane helix</keyword>
<feature type="domain" description="Cadherin" evidence="15">
    <location>
        <begin position="1786"/>
        <end position="1901"/>
    </location>
</feature>
<dbReference type="FunFam" id="2.60.40.60:FF:000007">
    <property type="entry name" value="Protocadherin alpha 2"/>
    <property type="match status" value="1"/>
</dbReference>
<feature type="domain" description="Cadherin" evidence="15">
    <location>
        <begin position="887"/>
        <end position="996"/>
    </location>
</feature>
<dbReference type="EMBL" id="JBBHLL010001591">
    <property type="protein sequence ID" value="KAK7795913.1"/>
    <property type="molecule type" value="Genomic_DNA"/>
</dbReference>
<keyword evidence="17" id="KW-1185">Reference proteome</keyword>
<sequence>MLFSRLGGLRALRLLLLSLLLLAAWEAGSGQLHYSVPEEAKHGTFVGRIAQDLGLELAELVPRLFRVASKDRGDLLEVNLQNGILFVNSRIDREALCGRSAECSIHLEVIVDRPLQVFHVDVKVKDINDNPPVFKGSEQRIFIPENRQPGSRFPLEGAADADIGPNSLLIYSLSPTDYFSLKVETTDELSKSLSLELRKSLDREETPELRLLLTATDGGKPELEGTVRLQITVLDVNDNAPLFDQAVYRAQLVESTANGTLVTTLNASDADEGVNGEVVFSFGNDVSPDIQEKFKVDSISGEIRVIGDLDYEKIKSYEIQVKAVDKGTPPMSNHCKVLVKVLDLNDNTPELEVTSLSLPIKEDAPISTVIALIKVSDLDSGANGQVTCSLAPHVPFKLVSTFKNYYSLVLDSTLDRETTPLYRVVVTARDGGSPSLWATASVSVEVADVNDNVPTFAQPEYTVFVKENNLPGAHIFTVSATDADAQENALVSYSLVERRVGERLLSSFVSVHAESGKVFALQPLDHEELELLQFQVSARDAGVPSLGSNVTLQVFVLDENDNAPSLLGPQAGSAVSELVSRTVDAGHVVTKVRAVDADSGYNAWLSYELQPSTGGARSPFRVGLYTGEVSTTRVLDEADAPRQRLLVLVKDHGEPVQTATATVLVSLVESGQIQKASLPVLTGAVGSQASLVDVNVYLIIAICAVSSLLVLTLLLYTALRCSATSTDGACAPGKPVLVCSSAVGSWSYSQQRRQRVCSGEGPPKTDLMAFSPGLSPGLNISERSEQPEGNSDLSGNGGVQGPRGPSGGKSAEWHFVCDSRIDREALCGRSAECSIHLEVIVDRPLQVFHVEVEVVVTARDGGSPSLWATASVSVEVADVNDNAPAFAQPEYTVFVKENNPPGAHIFTVSAMDADAQENALVSYSLVERRVGERSLSSFVSVHAESGKVFALQPLDHEELELLQFQVSARDAVVPSLGSNVTLQVFVLDENDNAPTLLPHGAVESVGAVSEFVPRTVGSGHGSPRRRQQFPKPVPRGLYTGEISTTRALDEADALHQRLLVLVKDHDAIGREASLVDVNVYLIIAICAVSSLLVLSLLLYTALRCSAMPTDGTSAPGKPVLSWETGSGQLHYSVTEEAKHGTFVGRIAQDLGLELAELVPRMFRVASRTAGTFWSEYFTLDVKRKDEEVKSLGLVLKKLLNREDIPEHHLLITAVDGGKPELTGTTQVKIIVLDVNDNAPAFERTLYKVRLSENAPNGTVVVDVNASDLDEGVNKDIVYSFHTDMSAEILSKFHLDPVDGCITVKDNIDFEETKSFEIQVEAADKGTPPMTDHCTVLVEIVDVNDNVPELVIKSLSIPVLENSAPGTVIALISVTDRDSGANGQVTCSLTPQVPFKLVSTFKNYYSLVLDNALDRETTPDYKVVVTARDGGSPSLWATASVSVEVADVNDNAPAFAQPEYTVFVKENNPPGAHIFTVSAMDADAQENALVSYSLVERRVGERLLSSFVSVHAESGKVFALQPLDHEELELLQFQVSARDAGVPSLGSNVTLQVFVLDENDNAPTLLGPQAGSTMNELVSRTVGAGHVVTKVRAVDADSGYNAWLSYELQSATGSGRLPFRVGLYTGEISTTRVLDETDAPKQRLLVLVKDHGEPVLTATASLLVSLVESGHTANAPSRALVDSAGREASLVDVNVYLIIAICAVSSLLVLSLLLYTALRCSATPTEDSCGPGKPVLVCSSAVGTWSYSQQRRQRVCSGEGPPKADLMAFSPSLTPCPVNQEKEDKLVSDIDFSIKGGNSQLHYSIPEEAKHGTFVGRIAQDLGLELAELVPRLFRVASKDRGGPSGGAVRGSAECSIHLEVIVDRPLQVFHVEVEGRGSPSLGATASVSVEVADVNDNAPAFAQPEYTVFVKENNPPGAHIFTVSAMDADAQEKRTGVLLAGGEAGGRALAVRASCLCMRRAASNVTLQVFVLDENDNAPLLLEPESGVSGGGWEPVGVKSLAGNSRSLSGNDCYRHGVGDAGREWPGTKDSIASVTSVTNSEASLVDVNVYLIIAICAVSSLLVLTPAAVHALRCSTVPNESVCGPGKPVMVCSSAVGAGRALSKGGKGCALGSTP</sequence>
<evidence type="ECO:0000313" key="16">
    <source>
        <dbReference type="EMBL" id="KAK7795913.1"/>
    </source>
</evidence>
<protein>
    <recommendedName>
        <fullName evidence="15">Cadherin domain-containing protein</fullName>
    </recommendedName>
</protein>
<dbReference type="InterPro" id="IPR020894">
    <property type="entry name" value="Cadherin_CS"/>
</dbReference>
<dbReference type="FunFam" id="2.60.40.60:FF:000003">
    <property type="entry name" value="Protocadherin alpha 2"/>
    <property type="match status" value="2"/>
</dbReference>
<dbReference type="Pfam" id="PF08266">
    <property type="entry name" value="Cadherin_2"/>
    <property type="match status" value="3"/>
</dbReference>
<feature type="compositionally biased region" description="Gly residues" evidence="12">
    <location>
        <begin position="795"/>
        <end position="807"/>
    </location>
</feature>
<dbReference type="CDD" id="cd11304">
    <property type="entry name" value="Cadherin_repeat"/>
    <property type="match status" value="15"/>
</dbReference>
<feature type="domain" description="Cadherin" evidence="15">
    <location>
        <begin position="579"/>
        <end position="681"/>
    </location>
</feature>
<feature type="transmembrane region" description="Helical" evidence="13">
    <location>
        <begin position="1079"/>
        <end position="1102"/>
    </location>
</feature>
<feature type="transmembrane region" description="Helical" evidence="13">
    <location>
        <begin position="2050"/>
        <end position="2070"/>
    </location>
</feature>
<evidence type="ECO:0000256" key="8">
    <source>
        <dbReference type="ARBA" id="ARBA00022989"/>
    </source>
</evidence>
<keyword evidence="3 13" id="KW-0812">Transmembrane</keyword>
<feature type="domain" description="Cadherin" evidence="15">
    <location>
        <begin position="352"/>
        <end position="456"/>
    </location>
</feature>
<evidence type="ECO:0000256" key="5">
    <source>
        <dbReference type="ARBA" id="ARBA00022737"/>
    </source>
</evidence>
<dbReference type="SMART" id="SM00112">
    <property type="entry name" value="CA"/>
    <property type="match status" value="14"/>
</dbReference>
<dbReference type="Pfam" id="PF00028">
    <property type="entry name" value="Cadherin"/>
    <property type="match status" value="10"/>
</dbReference>
<feature type="domain" description="Cadherin" evidence="15">
    <location>
        <begin position="1577"/>
        <end position="1677"/>
    </location>
</feature>
<organism evidence="16 17">
    <name type="scientific">Myodes glareolus</name>
    <name type="common">Bank vole</name>
    <name type="synonym">Clethrionomys glareolus</name>
    <dbReference type="NCBI Taxonomy" id="447135"/>
    <lineage>
        <taxon>Eukaryota</taxon>
        <taxon>Metazoa</taxon>
        <taxon>Chordata</taxon>
        <taxon>Craniata</taxon>
        <taxon>Vertebrata</taxon>
        <taxon>Euteleostomi</taxon>
        <taxon>Mammalia</taxon>
        <taxon>Eutheria</taxon>
        <taxon>Euarchontoglires</taxon>
        <taxon>Glires</taxon>
        <taxon>Rodentia</taxon>
        <taxon>Myomorpha</taxon>
        <taxon>Muroidea</taxon>
        <taxon>Cricetidae</taxon>
        <taxon>Arvicolinae</taxon>
        <taxon>Myodes</taxon>
    </lineage>
</organism>
<feature type="transmembrane region" description="Helical" evidence="13">
    <location>
        <begin position="1694"/>
        <end position="1717"/>
    </location>
</feature>
<feature type="transmembrane region" description="Helical" evidence="13">
    <location>
        <begin position="696"/>
        <end position="716"/>
    </location>
</feature>
<evidence type="ECO:0000256" key="14">
    <source>
        <dbReference type="SAM" id="SignalP"/>
    </source>
</evidence>
<feature type="domain" description="Cadherin" evidence="15">
    <location>
        <begin position="841"/>
        <end position="886"/>
    </location>
</feature>
<evidence type="ECO:0000256" key="11">
    <source>
        <dbReference type="PROSITE-ProRule" id="PRU00043"/>
    </source>
</evidence>
<dbReference type="Gene3D" id="2.60.40.60">
    <property type="entry name" value="Cadherins"/>
    <property type="match status" value="15"/>
</dbReference>
<feature type="domain" description="Cadherin" evidence="15">
    <location>
        <begin position="457"/>
        <end position="566"/>
    </location>
</feature>
<feature type="domain" description="Cadherin" evidence="15">
    <location>
        <begin position="1132"/>
        <end position="1241"/>
    </location>
</feature>
<dbReference type="PRINTS" id="PR00205">
    <property type="entry name" value="CADHERIN"/>
</dbReference>
<comment type="caution">
    <text evidence="16">The sequence shown here is derived from an EMBL/GenBank/DDBJ whole genome shotgun (WGS) entry which is preliminary data.</text>
</comment>
<dbReference type="PROSITE" id="PS50268">
    <property type="entry name" value="CADHERIN_2"/>
    <property type="match status" value="14"/>
</dbReference>
<dbReference type="PROSITE" id="PS00232">
    <property type="entry name" value="CADHERIN_1"/>
    <property type="match status" value="12"/>
</dbReference>
<reference evidence="16 17" key="1">
    <citation type="journal article" date="2023" name="bioRxiv">
        <title>Conserved and derived expression patterns and positive selection on dental genes reveal complex evolutionary context of ever-growing rodent molars.</title>
        <authorList>
            <person name="Calamari Z.T."/>
            <person name="Song A."/>
            <person name="Cohen E."/>
            <person name="Akter M."/>
            <person name="Roy R.D."/>
            <person name="Hallikas O."/>
            <person name="Christensen M.M."/>
            <person name="Li P."/>
            <person name="Marangoni P."/>
            <person name="Jernvall J."/>
            <person name="Klein O.D."/>
        </authorList>
    </citation>
    <scope>NUCLEOTIDE SEQUENCE [LARGE SCALE GENOMIC DNA]</scope>
    <source>
        <strain evidence="16">V071</strain>
    </source>
</reference>
<evidence type="ECO:0000313" key="17">
    <source>
        <dbReference type="Proteomes" id="UP001488838"/>
    </source>
</evidence>
<dbReference type="GO" id="GO:0007156">
    <property type="term" value="P:homophilic cell adhesion via plasma membrane adhesion molecules"/>
    <property type="evidence" value="ECO:0007669"/>
    <property type="project" value="InterPro"/>
</dbReference>
<evidence type="ECO:0000256" key="7">
    <source>
        <dbReference type="ARBA" id="ARBA00022889"/>
    </source>
</evidence>
<dbReference type="PANTHER" id="PTHR24028">
    <property type="entry name" value="CADHERIN-87A"/>
    <property type="match status" value="1"/>
</dbReference>
<dbReference type="FunFam" id="2.60.40.60:FF:000004">
    <property type="entry name" value="Protocadherin 1 gamma 2"/>
    <property type="match status" value="2"/>
</dbReference>
<name>A0AAW0H0E2_MYOGA</name>
<dbReference type="InterPro" id="IPR050174">
    <property type="entry name" value="Protocadherin/Cadherin-CA"/>
</dbReference>
<keyword evidence="2" id="KW-1003">Cell membrane</keyword>
<dbReference type="InterPro" id="IPR013164">
    <property type="entry name" value="Cadherin_N"/>
</dbReference>
<feature type="domain" description="Cadherin" evidence="15">
    <location>
        <begin position="35"/>
        <end position="134"/>
    </location>
</feature>
<dbReference type="InterPro" id="IPR015919">
    <property type="entry name" value="Cadherin-like_sf"/>
</dbReference>
<dbReference type="Proteomes" id="UP001488838">
    <property type="component" value="Unassembled WGS sequence"/>
</dbReference>
<dbReference type="FunFam" id="2.60.40.60:FF:000001">
    <property type="entry name" value="Protocadherin alpha 2"/>
    <property type="match status" value="3"/>
</dbReference>
<keyword evidence="5" id="KW-0677">Repeat</keyword>
<dbReference type="FunFam" id="2.60.40.60:FF:000002">
    <property type="entry name" value="Protocadherin alpha 2"/>
    <property type="match status" value="2"/>
</dbReference>
<dbReference type="FunFam" id="2.60.40.60:FF:000006">
    <property type="entry name" value="Protocadherin alpha 2"/>
    <property type="match status" value="1"/>
</dbReference>
<feature type="region of interest" description="Disordered" evidence="12">
    <location>
        <begin position="778"/>
        <end position="810"/>
    </location>
</feature>
<dbReference type="SUPFAM" id="SSF49313">
    <property type="entry name" value="Cadherin-like"/>
    <property type="match status" value="13"/>
</dbReference>
<feature type="domain" description="Cadherin" evidence="15">
    <location>
        <begin position="1455"/>
        <end position="1564"/>
    </location>
</feature>
<keyword evidence="7" id="KW-0130">Cell adhesion</keyword>
<feature type="domain" description="Cadherin" evidence="15">
    <location>
        <begin position="1350"/>
        <end position="1454"/>
    </location>
</feature>
<evidence type="ECO:0000256" key="9">
    <source>
        <dbReference type="ARBA" id="ARBA00023136"/>
    </source>
</evidence>
<gene>
    <name evidence="16" type="ORF">U0070_008388</name>
</gene>
<feature type="domain" description="Cadherin" evidence="15">
    <location>
        <begin position="244"/>
        <end position="351"/>
    </location>
</feature>
<evidence type="ECO:0000256" key="1">
    <source>
        <dbReference type="ARBA" id="ARBA00004251"/>
    </source>
</evidence>
<dbReference type="GO" id="GO:0005509">
    <property type="term" value="F:calcium ion binding"/>
    <property type="evidence" value="ECO:0007669"/>
    <property type="project" value="UniProtKB-UniRule"/>
</dbReference>
<keyword evidence="9 13" id="KW-0472">Membrane</keyword>
<evidence type="ECO:0000256" key="13">
    <source>
        <dbReference type="SAM" id="Phobius"/>
    </source>
</evidence>
<feature type="chain" id="PRO_5043799428" description="Cadherin domain-containing protein" evidence="14">
    <location>
        <begin position="31"/>
        <end position="2116"/>
    </location>
</feature>
<evidence type="ECO:0000256" key="3">
    <source>
        <dbReference type="ARBA" id="ARBA00022692"/>
    </source>
</evidence>
<evidence type="ECO:0000256" key="2">
    <source>
        <dbReference type="ARBA" id="ARBA00022475"/>
    </source>
</evidence>
<dbReference type="GO" id="GO:0005886">
    <property type="term" value="C:plasma membrane"/>
    <property type="evidence" value="ECO:0007669"/>
    <property type="project" value="UniProtKB-SubCell"/>
</dbReference>
<proteinExistence type="predicted"/>
<dbReference type="InterPro" id="IPR002126">
    <property type="entry name" value="Cadherin-like_dom"/>
</dbReference>
<keyword evidence="4 14" id="KW-0732">Signal</keyword>
<evidence type="ECO:0000259" key="15">
    <source>
        <dbReference type="PROSITE" id="PS50268"/>
    </source>
</evidence>
<evidence type="ECO:0000256" key="10">
    <source>
        <dbReference type="ARBA" id="ARBA00023180"/>
    </source>
</evidence>
<evidence type="ECO:0000256" key="6">
    <source>
        <dbReference type="ARBA" id="ARBA00022837"/>
    </source>
</evidence>
<keyword evidence="6 11" id="KW-0106">Calcium</keyword>
<feature type="signal peptide" evidence="14">
    <location>
        <begin position="1"/>
        <end position="30"/>
    </location>
</feature>
<comment type="subcellular location">
    <subcellularLocation>
        <location evidence="1">Cell membrane</location>
        <topology evidence="1">Single-pass type I membrane protein</topology>
    </subcellularLocation>
</comment>
<feature type="domain" description="Cadherin" evidence="15">
    <location>
        <begin position="1242"/>
        <end position="1349"/>
    </location>
</feature>
<evidence type="ECO:0000256" key="12">
    <source>
        <dbReference type="SAM" id="MobiDB-lite"/>
    </source>
</evidence>
<keyword evidence="10" id="KW-0325">Glycoprotein</keyword>
<feature type="domain" description="Cadherin" evidence="15">
    <location>
        <begin position="135"/>
        <end position="243"/>
    </location>
</feature>
<evidence type="ECO:0000256" key="4">
    <source>
        <dbReference type="ARBA" id="ARBA00022729"/>
    </source>
</evidence>
<dbReference type="PANTHER" id="PTHR24028:SF92">
    <property type="entry name" value="PROTOCADHERIN ALPHA-1"/>
    <property type="match status" value="1"/>
</dbReference>